<dbReference type="AlphaFoldDB" id="A0AA38CA90"/>
<proteinExistence type="predicted"/>
<reference evidence="1 2" key="1">
    <citation type="journal article" date="2021" name="Nat. Plants">
        <title>The Taxus genome provides insights into paclitaxel biosynthesis.</title>
        <authorList>
            <person name="Xiong X."/>
            <person name="Gou J."/>
            <person name="Liao Q."/>
            <person name="Li Y."/>
            <person name="Zhou Q."/>
            <person name="Bi G."/>
            <person name="Li C."/>
            <person name="Du R."/>
            <person name="Wang X."/>
            <person name="Sun T."/>
            <person name="Guo L."/>
            <person name="Liang H."/>
            <person name="Lu P."/>
            <person name="Wu Y."/>
            <person name="Zhang Z."/>
            <person name="Ro D.K."/>
            <person name="Shang Y."/>
            <person name="Huang S."/>
            <person name="Yan J."/>
        </authorList>
    </citation>
    <scope>NUCLEOTIDE SEQUENCE [LARGE SCALE GENOMIC DNA]</scope>
    <source>
        <strain evidence="1">Ta-2019</strain>
    </source>
</reference>
<gene>
    <name evidence="1" type="ORF">KI387_029513</name>
</gene>
<feature type="non-terminal residue" evidence="1">
    <location>
        <position position="62"/>
    </location>
</feature>
<name>A0AA38CA90_TAXCH</name>
<sequence>ALPEAPNKEDLENPVKVSMVVNEKEGSVKINIVPIEQFQSSKEAEIDNHLCIIKETSNKDGM</sequence>
<dbReference type="EMBL" id="JAHRHJ020000010">
    <property type="protein sequence ID" value="KAH9297831.1"/>
    <property type="molecule type" value="Genomic_DNA"/>
</dbReference>
<comment type="caution">
    <text evidence="1">The sequence shown here is derived from an EMBL/GenBank/DDBJ whole genome shotgun (WGS) entry which is preliminary data.</text>
</comment>
<evidence type="ECO:0000313" key="1">
    <source>
        <dbReference type="EMBL" id="KAH9297831.1"/>
    </source>
</evidence>
<accession>A0AA38CA90</accession>
<feature type="non-terminal residue" evidence="1">
    <location>
        <position position="1"/>
    </location>
</feature>
<evidence type="ECO:0000313" key="2">
    <source>
        <dbReference type="Proteomes" id="UP000824469"/>
    </source>
</evidence>
<protein>
    <submittedName>
        <fullName evidence="1">Uncharacterized protein</fullName>
    </submittedName>
</protein>
<organism evidence="1 2">
    <name type="scientific">Taxus chinensis</name>
    <name type="common">Chinese yew</name>
    <name type="synonym">Taxus wallichiana var. chinensis</name>
    <dbReference type="NCBI Taxonomy" id="29808"/>
    <lineage>
        <taxon>Eukaryota</taxon>
        <taxon>Viridiplantae</taxon>
        <taxon>Streptophyta</taxon>
        <taxon>Embryophyta</taxon>
        <taxon>Tracheophyta</taxon>
        <taxon>Spermatophyta</taxon>
        <taxon>Pinopsida</taxon>
        <taxon>Pinidae</taxon>
        <taxon>Conifers II</taxon>
        <taxon>Cupressales</taxon>
        <taxon>Taxaceae</taxon>
        <taxon>Taxus</taxon>
    </lineage>
</organism>
<dbReference type="Proteomes" id="UP000824469">
    <property type="component" value="Unassembled WGS sequence"/>
</dbReference>
<keyword evidence="2" id="KW-1185">Reference proteome</keyword>